<evidence type="ECO:0000313" key="2">
    <source>
        <dbReference type="Proteomes" id="UP001163321"/>
    </source>
</evidence>
<sequence>MSNSSIGHSGGFGTQSSYPFGHNQGIQSVNPFRPHDTAMHVQTTFGQSSSFGNQPPLPLGGKAAAPPIQGGVMGDHPPLGFPASVSSTASVGFSRAAASGNPFGHKNKHKPPHNSSTTFGSSHSKQNGGSFAFTSGGASTTFGSASNPAVKPNNRSSEFGGQTQQNGFFGNEVSAFSGSNTTFTGNNHDSSGEQGTFISPLSKRGHKKGTHLHYANAAASTPLTSQTLTFGGQTSSMKVRKKHISSKRTPAFAHEKNPFATASMDSKAFNTPTIQTTFGTAAGKNKLKPSVAFEKPSAAGVEFPFTTFGGVDNYQKSYIPNADSQASVRGLSSSNKMVSMETRRGSTKASPFGHDKRVQESNSMTELDVNPFRGQQTMASYNPSGDTSGAPKVPKTSLAKEKQGKKRQARPKKKASSRVDEETALDLLVPTSGFNRDESSKAQLSAAINLDGLCTDMCSPAERELHLRVDELSIFEKCFPDRPGTERDMIIKRFQRSSADHKLDIPEEIRPPGVLRHTQLYIEQAIMDLDQKGLDPRFQTPRVPEPIELYNFCWDRFRMIRKDFVLQNYRGGGGRVHPIALDIHERIARYHVLSEHELIETPSFVAQQNMEQLGQTLKSLNELYDESHKVGDPAYLSPFEAEFRAYFILCTLDNGRGMDVLKYVKELPQRILESKHIKFAMHVFVARHTGDYFQFFSLLRQATYLQSCLLFRYIPNIRSSALLRMNRAYRSQTYPLEDLVELLCFDDIEHAYQVCQEHHLSITGMPNSGDDNAVMLKFGGEFETDVQLRRNNTPLKTRSSKIYVGIKQGNYLRRDICRGVTEYSRDEYPALSKLIHDTEQEERARLYPDRPMYEDDYSFFVDYNEKDNRAPNTSPKQRLPPDMNHKKHDLGLIARRKQELEQNKQVVLERMRELVQAKEEKARRDKAKKAAVEEAANREEQARQNIIAQIKAEKEADEALRQQQELAELQRRRQLDEQRMRADLEAREAERQRVAAQQQVEAMRMKAAEEKRRREQEELESRRRQAAREAERRRQQELAERREREAREAALEAERQAILAKELAKKKRERRAEKQRRDVLRLRMHIWKKYVQVSRNGSGPIQIDPSRLRLDQPHHKATESIHWLFSGAVGVSRTMTGKKRRMHKKQAFPSHSDMPASFWSSDDLLGLLCAPLCRQNPGVPSIAWKLVIADLQDNSFSPFGVWSAVRTGTQSVSAPKHDSYHVLQSTSDAEQGVAVCSRYLDSTFALQNTRHVQEEKLAATSAILLPVDLTEPQRNCNFCTWEQRVGNVFSSLKSSCRVIVVALVLASAESKPSQESLLNQLRSCMERIQSQFASVVVQSSVELIHADNLTENFSQVLKKMATKSPPVRQFKSVDFKEFLASSVKAVMNQFEASVALQRNICALFPRISDDIFASDVMDFVYPPPELHFAIVEPPRDWNSKSKQHEIRTILTALEVTHMTFVDSPLNRNETCDVYFKKIEDFIDRLFATYPAATAVSTYELKKRIYSALLPIHERLIQGEKGEQVRSHDADALLPWRKIFEEIYSTFFETLSDITIYYPADWDGRFGARVSSLVDATAHAAALKQCTFSGQTPTQDVKRPVKQVSMQSVRQSFGLWNTVDESMQKYRVMGAMKRLQVEIETERTASCQYKRVLRQALTRWDK</sequence>
<keyword evidence="2" id="KW-1185">Reference proteome</keyword>
<proteinExistence type="predicted"/>
<protein>
    <submittedName>
        <fullName evidence="1">Uncharacterized protein</fullName>
    </submittedName>
</protein>
<reference evidence="1 2" key="1">
    <citation type="journal article" date="2022" name="bioRxiv">
        <title>The genome of the oomycete Peronosclerospora sorghi, a cosmopolitan pathogen of maize and sorghum, is inflated with dispersed pseudogenes.</title>
        <authorList>
            <person name="Fletcher K."/>
            <person name="Martin F."/>
            <person name="Isakeit T."/>
            <person name="Cavanaugh K."/>
            <person name="Magill C."/>
            <person name="Michelmore R."/>
        </authorList>
    </citation>
    <scope>NUCLEOTIDE SEQUENCE [LARGE SCALE GENOMIC DNA]</scope>
    <source>
        <strain evidence="1">P6</strain>
    </source>
</reference>
<evidence type="ECO:0000313" key="1">
    <source>
        <dbReference type="EMBL" id="KAI9907252.1"/>
    </source>
</evidence>
<name>A0ACC0VLA3_9STRA</name>
<accession>A0ACC0VLA3</accession>
<gene>
    <name evidence="1" type="ORF">PsorP6_003511</name>
</gene>
<organism evidence="1 2">
    <name type="scientific">Peronosclerospora sorghi</name>
    <dbReference type="NCBI Taxonomy" id="230839"/>
    <lineage>
        <taxon>Eukaryota</taxon>
        <taxon>Sar</taxon>
        <taxon>Stramenopiles</taxon>
        <taxon>Oomycota</taxon>
        <taxon>Peronosporomycetes</taxon>
        <taxon>Peronosporales</taxon>
        <taxon>Peronosporaceae</taxon>
        <taxon>Peronosclerospora</taxon>
    </lineage>
</organism>
<dbReference type="Proteomes" id="UP001163321">
    <property type="component" value="Chromosome 8"/>
</dbReference>
<dbReference type="EMBL" id="CM047587">
    <property type="protein sequence ID" value="KAI9907252.1"/>
    <property type="molecule type" value="Genomic_DNA"/>
</dbReference>
<comment type="caution">
    <text evidence="1">The sequence shown here is derived from an EMBL/GenBank/DDBJ whole genome shotgun (WGS) entry which is preliminary data.</text>
</comment>